<accession>A0ABT6FCE5</accession>
<keyword evidence="1" id="KW-0812">Transmembrane</keyword>
<feature type="transmembrane region" description="Helical" evidence="1">
    <location>
        <begin position="48"/>
        <end position="69"/>
    </location>
</feature>
<evidence type="ECO:0000313" key="2">
    <source>
        <dbReference type="EMBL" id="MDG3005104.1"/>
    </source>
</evidence>
<dbReference type="EMBL" id="JARRAG010000002">
    <property type="protein sequence ID" value="MDG3005104.1"/>
    <property type="molecule type" value="Genomic_DNA"/>
</dbReference>
<dbReference type="RefSeq" id="WP_277861453.1">
    <property type="nucleotide sequence ID" value="NZ_JARRAG010000002.1"/>
</dbReference>
<gene>
    <name evidence="2" type="ORF">PZE19_15050</name>
</gene>
<feature type="transmembrane region" description="Helical" evidence="1">
    <location>
        <begin position="6"/>
        <end position="27"/>
    </location>
</feature>
<evidence type="ECO:0000313" key="3">
    <source>
        <dbReference type="Proteomes" id="UP001216907"/>
    </source>
</evidence>
<reference evidence="2 3" key="1">
    <citation type="submission" date="2023-03" db="EMBL/GenBank/DDBJ databases">
        <title>Paludisphaera mucosa sp. nov. a novel planctomycete from northern fen.</title>
        <authorList>
            <person name="Ivanova A."/>
        </authorList>
    </citation>
    <scope>NUCLEOTIDE SEQUENCE [LARGE SCALE GENOMIC DNA]</scope>
    <source>
        <strain evidence="2 3">Pla2</strain>
    </source>
</reference>
<proteinExistence type="predicted"/>
<organism evidence="2 3">
    <name type="scientific">Paludisphaera mucosa</name>
    <dbReference type="NCBI Taxonomy" id="3030827"/>
    <lineage>
        <taxon>Bacteria</taxon>
        <taxon>Pseudomonadati</taxon>
        <taxon>Planctomycetota</taxon>
        <taxon>Planctomycetia</taxon>
        <taxon>Isosphaerales</taxon>
        <taxon>Isosphaeraceae</taxon>
        <taxon>Paludisphaera</taxon>
    </lineage>
</organism>
<protein>
    <submittedName>
        <fullName evidence="2">Uncharacterized protein</fullName>
    </submittedName>
</protein>
<comment type="caution">
    <text evidence="2">The sequence shown here is derived from an EMBL/GenBank/DDBJ whole genome shotgun (WGS) entry which is preliminary data.</text>
</comment>
<keyword evidence="1" id="KW-1133">Transmembrane helix</keyword>
<evidence type="ECO:0000256" key="1">
    <source>
        <dbReference type="SAM" id="Phobius"/>
    </source>
</evidence>
<dbReference type="Proteomes" id="UP001216907">
    <property type="component" value="Unassembled WGS sequence"/>
</dbReference>
<keyword evidence="1" id="KW-0472">Membrane</keyword>
<keyword evidence="3" id="KW-1185">Reference proteome</keyword>
<name>A0ABT6FCE5_9BACT</name>
<sequence length="77" mass="8299">MDLNHIIAVLLVATPILTLLLVGVFIATRSGVERVSSPRDLVQIAGNFSAVLLRVAGYVVGLLLVQHFIGLRSTFGW</sequence>